<reference evidence="4" key="1">
    <citation type="journal article" date="2020" name="bioRxiv">
        <title>Comparative genomics of Chlamydomonas.</title>
        <authorList>
            <person name="Craig R.J."/>
            <person name="Hasan A.R."/>
            <person name="Ness R.W."/>
            <person name="Keightley P.D."/>
        </authorList>
    </citation>
    <scope>NUCLEOTIDE SEQUENCE</scope>
    <source>
        <strain evidence="4">CCAP 11/70</strain>
    </source>
</reference>
<dbReference type="GO" id="GO:0006952">
    <property type="term" value="P:defense response"/>
    <property type="evidence" value="ECO:0007669"/>
    <property type="project" value="InterPro"/>
</dbReference>
<dbReference type="AlphaFoldDB" id="A0A836C5K5"/>
<dbReference type="GO" id="GO:0006355">
    <property type="term" value="P:regulation of DNA-templated transcription"/>
    <property type="evidence" value="ECO:0007669"/>
    <property type="project" value="InterPro"/>
</dbReference>
<gene>
    <name evidence="4" type="ORF">HYH03_000817</name>
</gene>
<dbReference type="Pfam" id="PF08536">
    <property type="entry name" value="Whirly"/>
    <property type="match status" value="1"/>
</dbReference>
<feature type="region of interest" description="Disordered" evidence="3">
    <location>
        <begin position="43"/>
        <end position="65"/>
    </location>
</feature>
<evidence type="ECO:0000256" key="1">
    <source>
        <dbReference type="ARBA" id="ARBA00006061"/>
    </source>
</evidence>
<comment type="similarity">
    <text evidence="1">Belongs to the Whirly family.</text>
</comment>
<organism evidence="4 5">
    <name type="scientific">Edaphochlamys debaryana</name>
    <dbReference type="NCBI Taxonomy" id="47281"/>
    <lineage>
        <taxon>Eukaryota</taxon>
        <taxon>Viridiplantae</taxon>
        <taxon>Chlorophyta</taxon>
        <taxon>core chlorophytes</taxon>
        <taxon>Chlorophyceae</taxon>
        <taxon>CS clade</taxon>
        <taxon>Chlamydomonadales</taxon>
        <taxon>Chlamydomonadales incertae sedis</taxon>
        <taxon>Edaphochlamys</taxon>
    </lineage>
</organism>
<dbReference type="InterPro" id="IPR013742">
    <property type="entry name" value="Whirly"/>
</dbReference>
<sequence>MLARLAHIASPAVAPRRGDMALLPRSVANYVFANKQPARQVASTPAVTYSEPTPAPAQAPAPAASGTPRFVPNWSIYKTKSAMAVRLIPPTFVASPNGSYQFVDRDGTMLLEFANANSSGPVSPGANRTYNWGNKVTFALSATELGNILASDLGASKEGLTLFHDPVKLGKTGEPLKKLNIKAFPDGNINMAVTAGPDNVSVIVSKAEFEIFKSVAHFAIPRLFGFDKLF</sequence>
<protein>
    <submittedName>
        <fullName evidence="4">Uncharacterized protein</fullName>
    </submittedName>
</protein>
<evidence type="ECO:0000256" key="3">
    <source>
        <dbReference type="SAM" id="MobiDB-lite"/>
    </source>
</evidence>
<evidence type="ECO:0000256" key="2">
    <source>
        <dbReference type="ARBA" id="ARBA00022946"/>
    </source>
</evidence>
<evidence type="ECO:0000313" key="4">
    <source>
        <dbReference type="EMBL" id="KAG2500995.1"/>
    </source>
</evidence>
<evidence type="ECO:0000313" key="5">
    <source>
        <dbReference type="Proteomes" id="UP000612055"/>
    </source>
</evidence>
<proteinExistence type="inferred from homology"/>
<dbReference type="Proteomes" id="UP000612055">
    <property type="component" value="Unassembled WGS sequence"/>
</dbReference>
<dbReference type="EMBL" id="JAEHOE010000002">
    <property type="protein sequence ID" value="KAG2500995.1"/>
    <property type="molecule type" value="Genomic_DNA"/>
</dbReference>
<dbReference type="OrthoDB" id="511009at2759"/>
<dbReference type="GO" id="GO:0003697">
    <property type="term" value="F:single-stranded DNA binding"/>
    <property type="evidence" value="ECO:0007669"/>
    <property type="project" value="InterPro"/>
</dbReference>
<dbReference type="InterPro" id="IPR009044">
    <property type="entry name" value="ssDNA-bd_transcriptional_reg"/>
</dbReference>
<comment type="caution">
    <text evidence="4">The sequence shown here is derived from an EMBL/GenBank/DDBJ whole genome shotgun (WGS) entry which is preliminary data.</text>
</comment>
<accession>A0A836C5K5</accession>
<keyword evidence="2" id="KW-0809">Transit peptide</keyword>
<dbReference type="Gene3D" id="2.30.31.10">
    <property type="entry name" value="Transcriptional Coactivator Pc4, Chain A"/>
    <property type="match status" value="1"/>
</dbReference>
<name>A0A836C5K5_9CHLO</name>
<dbReference type="SUPFAM" id="SSF54447">
    <property type="entry name" value="ssDNA-binding transcriptional regulator domain"/>
    <property type="match status" value="1"/>
</dbReference>
<dbReference type="PANTHER" id="PTHR31745:SF1">
    <property type="entry name" value="SINGLE-STRANDED DNA-BINDING PROTEIN WHY2, MITOCHONDRIAL"/>
    <property type="match status" value="1"/>
</dbReference>
<keyword evidence="5" id="KW-1185">Reference proteome</keyword>
<dbReference type="PANTHER" id="PTHR31745">
    <property type="entry name" value="SINGLE-STRANDED DNA-BINDING PROTEIN WHY2, MITOCHONDRIAL"/>
    <property type="match status" value="1"/>
</dbReference>